<dbReference type="Proteomes" id="UP000196102">
    <property type="component" value="Unassembled WGS sequence"/>
</dbReference>
<name>A0A1Z8AV86_9FLAO</name>
<dbReference type="AlphaFoldDB" id="A0A1Z8AV86"/>
<evidence type="ECO:0000313" key="2">
    <source>
        <dbReference type="Proteomes" id="UP000196102"/>
    </source>
</evidence>
<comment type="caution">
    <text evidence="1">The sequence shown here is derived from an EMBL/GenBank/DDBJ whole genome shotgun (WGS) entry which is preliminary data.</text>
</comment>
<protein>
    <submittedName>
        <fullName evidence="1">Uncharacterized protein</fullName>
    </submittedName>
</protein>
<proteinExistence type="predicted"/>
<sequence length="252" mass="28115">MLILLFALTVPLLAAGMTEIKTIHVYVALCDNANQGIAPVPEKLGNGQNPIYNLYWGAGYGVKTYFHNSNDWNVIKVSKNVDLLILERILYKHKTSNTYMLADAYDGAQIAQTTIDFLEASAGRNGFQIDYDGELLCFGGDANLLSYIGHNALMNFEVTGAFTPASTNKIETIILACYSKYYFSKKLKETGAYPLLWTSHLMAPEAYTLKYAIDGWIKKEDNYAVAERAAQAYHQYQGCRINTARELLVTGF</sequence>
<dbReference type="EMBL" id="MAAX01000128">
    <property type="protein sequence ID" value="OUS14256.1"/>
    <property type="molecule type" value="Genomic_DNA"/>
</dbReference>
<evidence type="ECO:0000313" key="1">
    <source>
        <dbReference type="EMBL" id="OUS14256.1"/>
    </source>
</evidence>
<accession>A0A1Z8AV86</accession>
<reference evidence="2" key="1">
    <citation type="journal article" date="2017" name="Proc. Natl. Acad. Sci. U.S.A.">
        <title>Simulation of Deepwater Horizon oil plume reveals substrate specialization within a complex community of hydrocarbon-degraders.</title>
        <authorList>
            <person name="Hu P."/>
            <person name="Dubinsky E.A."/>
            <person name="Probst A.J."/>
            <person name="Wang J."/>
            <person name="Sieber C.M.K."/>
            <person name="Tom L.M."/>
            <person name="Gardinali P."/>
            <person name="Banfield J.F."/>
            <person name="Atlas R.M."/>
            <person name="Andersen G.L."/>
        </authorList>
    </citation>
    <scope>NUCLEOTIDE SEQUENCE [LARGE SCALE GENOMIC DNA]</scope>
</reference>
<organism evidence="1 2">
    <name type="scientific">Nonlabens dokdonensis</name>
    <dbReference type="NCBI Taxonomy" id="328515"/>
    <lineage>
        <taxon>Bacteria</taxon>
        <taxon>Pseudomonadati</taxon>
        <taxon>Bacteroidota</taxon>
        <taxon>Flavobacteriia</taxon>
        <taxon>Flavobacteriales</taxon>
        <taxon>Flavobacteriaceae</taxon>
        <taxon>Nonlabens</taxon>
    </lineage>
</organism>
<gene>
    <name evidence="1" type="ORF">A9Q93_08600</name>
</gene>